<feature type="region of interest" description="Disordered" evidence="1">
    <location>
        <begin position="104"/>
        <end position="133"/>
    </location>
</feature>
<name>A0AAE0VN72_9BIVA</name>
<keyword evidence="3" id="KW-1185">Reference proteome</keyword>
<dbReference type="AlphaFoldDB" id="A0AAE0VN72"/>
<proteinExistence type="predicted"/>
<reference evidence="2" key="3">
    <citation type="submission" date="2023-05" db="EMBL/GenBank/DDBJ databases">
        <authorList>
            <person name="Smith C.H."/>
        </authorList>
    </citation>
    <scope>NUCLEOTIDE SEQUENCE</scope>
    <source>
        <strain evidence="2">CHS0354</strain>
        <tissue evidence="2">Mantle</tissue>
    </source>
</reference>
<dbReference type="EMBL" id="JAEAOA010000619">
    <property type="protein sequence ID" value="KAK3582900.1"/>
    <property type="molecule type" value="Genomic_DNA"/>
</dbReference>
<reference evidence="2" key="2">
    <citation type="journal article" date="2021" name="Genome Biol. Evol.">
        <title>Developing a high-quality reference genome for a parasitic bivalve with doubly uniparental inheritance (Bivalvia: Unionida).</title>
        <authorList>
            <person name="Smith C.H."/>
        </authorList>
    </citation>
    <scope>NUCLEOTIDE SEQUENCE</scope>
    <source>
        <strain evidence="2">CHS0354</strain>
        <tissue evidence="2">Mantle</tissue>
    </source>
</reference>
<organism evidence="2 3">
    <name type="scientific">Potamilus streckersoni</name>
    <dbReference type="NCBI Taxonomy" id="2493646"/>
    <lineage>
        <taxon>Eukaryota</taxon>
        <taxon>Metazoa</taxon>
        <taxon>Spiralia</taxon>
        <taxon>Lophotrochozoa</taxon>
        <taxon>Mollusca</taxon>
        <taxon>Bivalvia</taxon>
        <taxon>Autobranchia</taxon>
        <taxon>Heteroconchia</taxon>
        <taxon>Palaeoheterodonta</taxon>
        <taxon>Unionida</taxon>
        <taxon>Unionoidea</taxon>
        <taxon>Unionidae</taxon>
        <taxon>Ambleminae</taxon>
        <taxon>Lampsilini</taxon>
        <taxon>Potamilus</taxon>
    </lineage>
</organism>
<gene>
    <name evidence="2" type="ORF">CHS0354_009706</name>
</gene>
<evidence type="ECO:0000256" key="1">
    <source>
        <dbReference type="SAM" id="MobiDB-lite"/>
    </source>
</evidence>
<protein>
    <submittedName>
        <fullName evidence="2">Uncharacterized protein</fullName>
    </submittedName>
</protein>
<reference evidence="2" key="1">
    <citation type="journal article" date="2021" name="Genome Biol. Evol.">
        <title>A High-Quality Reference Genome for a Parasitic Bivalve with Doubly Uniparental Inheritance (Bivalvia: Unionida).</title>
        <authorList>
            <person name="Smith C.H."/>
        </authorList>
    </citation>
    <scope>NUCLEOTIDE SEQUENCE</scope>
    <source>
        <strain evidence="2">CHS0354</strain>
    </source>
</reference>
<accession>A0AAE0VN72</accession>
<comment type="caution">
    <text evidence="2">The sequence shown here is derived from an EMBL/GenBank/DDBJ whole genome shotgun (WGS) entry which is preliminary data.</text>
</comment>
<sequence length="133" mass="14932">MQHDLTCTIDNKSTHLRIDLLLFGPLCLPCGSTSSYVYVYLKQIVAQTEVERAFFSRKSALNNATRSQLSLCGMCVETLPGKIKSNVEYQKIGIYYDVPSSQGSKFTLRERGDKPSSSMKKNLRLSDENNLCP</sequence>
<evidence type="ECO:0000313" key="3">
    <source>
        <dbReference type="Proteomes" id="UP001195483"/>
    </source>
</evidence>
<evidence type="ECO:0000313" key="2">
    <source>
        <dbReference type="EMBL" id="KAK3582900.1"/>
    </source>
</evidence>
<dbReference type="Proteomes" id="UP001195483">
    <property type="component" value="Unassembled WGS sequence"/>
</dbReference>